<protein>
    <recommendedName>
        <fullName evidence="3">Origin recognition complex subunit 3</fullName>
    </recommendedName>
</protein>
<comment type="subcellular location">
    <subcellularLocation>
        <location evidence="1">Nucleus</location>
    </subcellularLocation>
</comment>
<feature type="region of interest" description="Disordered" evidence="10">
    <location>
        <begin position="551"/>
        <end position="570"/>
    </location>
</feature>
<evidence type="ECO:0000256" key="6">
    <source>
        <dbReference type="ARBA" id="ARBA00023125"/>
    </source>
</evidence>
<dbReference type="GO" id="GO:0003688">
    <property type="term" value="F:DNA replication origin binding"/>
    <property type="evidence" value="ECO:0007669"/>
    <property type="project" value="TreeGrafter"/>
</dbReference>
<sequence>MSYISDEENEVVTSSISKGCFLFKPNNVPESPRKGASPRKRKKRETSRTNKTLKTADFFSTFPKENKTQKTLRFKQYMNCWEVLHSNIQEVQNKLNSTIFIELLEFMERSKHKQFSSSSLTSEIPTAVLVTGVNLPDHGTVFCQLVEELKEEITPFTVQLRSKECSNLKMMLKNAFDSIYKSTLAESTSSKSNNEDHPPSDVNNSDSEGSDDDIAINRKVKSIFSEYTFHELKKWYFDHLEKNEYEGIFPMVFILEDFERFTSTVVQDFIYICSEHAKEVPMVFVFGVATTVSAVHSTLSHSATSRLSIEKFQSQPSLVCLTEVVDQVLITESNAFKLGPKVFRLLYEHFLYHDFSIKNFIRALKFCVMEHFNNSPFSVLCTGDKTFIKNHINNLDVATLKDVKSIKSIASYIDKKSKSEQSKLNGNVKYLKDTLCDMMETLTSHEKRFYPLVKCLNVMSSKLPGLPLGKRLRDTYEYCVISPKITKDKRYDDCLALIRLLSRVELEDSLNQCIEILEKAITDVESFDDLSADLETLKNFLPMFQQLDAPQTDEVSSPSTSATCKTPTTPKTPTVFKNRHDFREQLRMAVKEKRKQSPYEKLRNEIIDFLDTIFKKYLSSPMYLPLNEIFYYNDVDTVRIRMNGTPRAAIQTALTDPNYYLQCNCCKEMGSNDIISDCQPDVCVLYKLHTECGKLINLYDWLQAFVTVIDPSLTSDTKKKKSKAKQQKEEQLQARFIRAVSELQFLGFIKSTKRKTDHVARLTWGSC</sequence>
<evidence type="ECO:0000259" key="12">
    <source>
        <dbReference type="Pfam" id="PF18137"/>
    </source>
</evidence>
<evidence type="ECO:0000256" key="4">
    <source>
        <dbReference type="ARBA" id="ARBA00022553"/>
    </source>
</evidence>
<dbReference type="InterPro" id="IPR020795">
    <property type="entry name" value="ORC3"/>
</dbReference>
<feature type="domain" description="Origin recognition complex subunit 3 N-terminal" evidence="11">
    <location>
        <begin position="13"/>
        <end position="380"/>
    </location>
</feature>
<evidence type="ECO:0000256" key="9">
    <source>
        <dbReference type="ARBA" id="ARBA00045241"/>
    </source>
</evidence>
<evidence type="ECO:0000256" key="7">
    <source>
        <dbReference type="ARBA" id="ARBA00023242"/>
    </source>
</evidence>
<comment type="subunit">
    <text evidence="8">Component of ORC, a complex composed of at least 6 subunits: ORC1, ORC2, ORC3, ORC4, ORC5 and ORC6. ORC is regulated in a cell-cycle dependent manner. It is sequentially assembled at the exit from anaphase of mitosis and disassembled as cells enter S phase.</text>
</comment>
<evidence type="ECO:0000259" key="11">
    <source>
        <dbReference type="Pfam" id="PF07034"/>
    </source>
</evidence>
<reference evidence="14" key="1">
    <citation type="submission" date="2021-01" db="UniProtKB">
        <authorList>
            <consortium name="EnsemblMetazoa"/>
        </authorList>
    </citation>
    <scope>IDENTIFICATION</scope>
</reference>
<feature type="domain" description="Origin recognition complex subunit 3 insertion" evidence="13">
    <location>
        <begin position="392"/>
        <end position="634"/>
    </location>
</feature>
<feature type="region of interest" description="Disordered" evidence="10">
    <location>
        <begin position="187"/>
        <end position="211"/>
    </location>
</feature>
<dbReference type="GO" id="GO:0005656">
    <property type="term" value="C:nuclear pre-replicative complex"/>
    <property type="evidence" value="ECO:0007669"/>
    <property type="project" value="TreeGrafter"/>
</dbReference>
<dbReference type="InterPro" id="IPR045663">
    <property type="entry name" value="ORC3_ins"/>
</dbReference>
<comment type="function">
    <text evidence="9">Component of the origin recognition complex (ORC) that binds origins of replication. DNA-binding is ATP-dependent. The specific DNA sequences that define origins of replication have not been identified yet. ORC is required to assemble the pre-replication complex necessary to initiate DNA replication. Binds histone H3 and H4 trimethylation marks H3K9me3, H3K27me3 and H4K20me3.</text>
</comment>
<dbReference type="GO" id="GO:0005664">
    <property type="term" value="C:nuclear origin of replication recognition complex"/>
    <property type="evidence" value="ECO:0007669"/>
    <property type="project" value="InterPro"/>
</dbReference>
<evidence type="ECO:0000256" key="1">
    <source>
        <dbReference type="ARBA" id="ARBA00004123"/>
    </source>
</evidence>
<evidence type="ECO:0000256" key="8">
    <source>
        <dbReference type="ARBA" id="ARBA00026084"/>
    </source>
</evidence>
<evidence type="ECO:0000259" key="13">
    <source>
        <dbReference type="Pfam" id="PF19675"/>
    </source>
</evidence>
<evidence type="ECO:0000256" key="10">
    <source>
        <dbReference type="SAM" id="MobiDB-lite"/>
    </source>
</evidence>
<dbReference type="GO" id="GO:0006270">
    <property type="term" value="P:DNA replication initiation"/>
    <property type="evidence" value="ECO:0007669"/>
    <property type="project" value="TreeGrafter"/>
</dbReference>
<dbReference type="PANTHER" id="PTHR12748">
    <property type="entry name" value="ORIGIN RECOGNITION COMPLEX SUBUNIT 3"/>
    <property type="match status" value="1"/>
</dbReference>
<comment type="similarity">
    <text evidence="2">Belongs to the ORC3 family.</text>
</comment>
<dbReference type="Proteomes" id="UP000594262">
    <property type="component" value="Unplaced"/>
</dbReference>
<keyword evidence="15" id="KW-1185">Reference proteome</keyword>
<feature type="region of interest" description="Disordered" evidence="10">
    <location>
        <begin position="24"/>
        <end position="50"/>
    </location>
</feature>
<keyword evidence="6" id="KW-0238">DNA-binding</keyword>
<evidence type="ECO:0000313" key="15">
    <source>
        <dbReference type="Proteomes" id="UP000594262"/>
    </source>
</evidence>
<keyword evidence="5" id="KW-0235">DNA replication</keyword>
<dbReference type="GeneID" id="136807737"/>
<evidence type="ECO:0000313" key="14">
    <source>
        <dbReference type="EnsemblMetazoa" id="CLYHEMP003381.1"/>
    </source>
</evidence>
<dbReference type="PANTHER" id="PTHR12748:SF0">
    <property type="entry name" value="ORIGIN RECOGNITION COMPLEX SUBUNIT 3"/>
    <property type="match status" value="1"/>
</dbReference>
<dbReference type="GO" id="GO:0031261">
    <property type="term" value="C:DNA replication preinitiation complex"/>
    <property type="evidence" value="ECO:0007669"/>
    <property type="project" value="TreeGrafter"/>
</dbReference>
<evidence type="ECO:0000256" key="2">
    <source>
        <dbReference type="ARBA" id="ARBA00010977"/>
    </source>
</evidence>
<evidence type="ECO:0000256" key="3">
    <source>
        <dbReference type="ARBA" id="ARBA00019085"/>
    </source>
</evidence>
<dbReference type="InterPro" id="IPR045667">
    <property type="entry name" value="ORC3_N"/>
</dbReference>
<evidence type="ECO:0000256" key="5">
    <source>
        <dbReference type="ARBA" id="ARBA00022705"/>
    </source>
</evidence>
<feature type="domain" description="Origin recognition complex subunit 3 winged helix C-terminal" evidence="12">
    <location>
        <begin position="647"/>
        <end position="764"/>
    </location>
</feature>
<dbReference type="RefSeq" id="XP_066920451.1">
    <property type="nucleotide sequence ID" value="XM_067064350.1"/>
</dbReference>
<dbReference type="OrthoDB" id="10265211at2759"/>
<keyword evidence="4" id="KW-0597">Phosphoprotein</keyword>
<feature type="compositionally biased region" description="Low complexity" evidence="10">
    <location>
        <begin position="556"/>
        <end position="570"/>
    </location>
</feature>
<dbReference type="CDD" id="cd20704">
    <property type="entry name" value="Orc3"/>
    <property type="match status" value="2"/>
</dbReference>
<dbReference type="InterPro" id="IPR040855">
    <property type="entry name" value="ORC_WH_C"/>
</dbReference>
<keyword evidence="7" id="KW-0539">Nucleus</keyword>
<proteinExistence type="inferred from homology"/>
<dbReference type="EnsemblMetazoa" id="CLYHEMT003381.1">
    <property type="protein sequence ID" value="CLYHEMP003381.1"/>
    <property type="gene ID" value="CLYHEMG003381"/>
</dbReference>
<dbReference type="Pfam" id="PF19675">
    <property type="entry name" value="ORC3_ins"/>
    <property type="match status" value="1"/>
</dbReference>
<accession>A0A7M5V4D9</accession>
<dbReference type="Pfam" id="PF18137">
    <property type="entry name" value="WHD_ORC"/>
    <property type="match status" value="1"/>
</dbReference>
<organism evidence="14 15">
    <name type="scientific">Clytia hemisphaerica</name>
    <dbReference type="NCBI Taxonomy" id="252671"/>
    <lineage>
        <taxon>Eukaryota</taxon>
        <taxon>Metazoa</taxon>
        <taxon>Cnidaria</taxon>
        <taxon>Hydrozoa</taxon>
        <taxon>Hydroidolina</taxon>
        <taxon>Leptothecata</taxon>
        <taxon>Obeliida</taxon>
        <taxon>Clytiidae</taxon>
        <taxon>Clytia</taxon>
    </lineage>
</organism>
<dbReference type="Pfam" id="PF07034">
    <property type="entry name" value="ORC3_N"/>
    <property type="match status" value="1"/>
</dbReference>
<feature type="compositionally biased region" description="Basic residues" evidence="10">
    <location>
        <begin position="36"/>
        <end position="45"/>
    </location>
</feature>
<dbReference type="AlphaFoldDB" id="A0A7M5V4D9"/>
<name>A0A7M5V4D9_9CNID</name>